<keyword evidence="3" id="KW-1185">Reference proteome</keyword>
<dbReference type="EMBL" id="BAAAZH010000028">
    <property type="protein sequence ID" value="GAA4126459.1"/>
    <property type="molecule type" value="Genomic_DNA"/>
</dbReference>
<name>A0ABP7XVW0_9ACTN</name>
<evidence type="ECO:0000313" key="2">
    <source>
        <dbReference type="EMBL" id="GAA4126459.1"/>
    </source>
</evidence>
<dbReference type="InterPro" id="IPR029068">
    <property type="entry name" value="Glyas_Bleomycin-R_OHBP_Dase"/>
</dbReference>
<accession>A0ABP7XVW0</accession>
<dbReference type="SUPFAM" id="SSF54593">
    <property type="entry name" value="Glyoxalase/Bleomycin resistance protein/Dihydroxybiphenyl dioxygenase"/>
    <property type="match status" value="1"/>
</dbReference>
<dbReference type="Gene3D" id="3.10.180.10">
    <property type="entry name" value="2,3-Dihydroxybiphenyl 1,2-Dioxygenase, domain 1"/>
    <property type="match status" value="1"/>
</dbReference>
<gene>
    <name evidence="2" type="ORF">GCM10022215_36100</name>
</gene>
<evidence type="ECO:0000313" key="3">
    <source>
        <dbReference type="Proteomes" id="UP001501495"/>
    </source>
</evidence>
<dbReference type="PANTHER" id="PTHR39175">
    <property type="entry name" value="FAMILY PROTEIN, PUTATIVE (AFU_ORTHOLOGUE AFUA_3G15060)-RELATED"/>
    <property type="match status" value="1"/>
</dbReference>
<sequence length="119" mass="12785">MILGLDHVQVAIPSGGEDDARAFYGGLLAMTEVPKPPALAVRGGCWFTSGSAVLHLGVEDPFAPARKAHPAFLVADLDGLRERLETDGRTCVPSDGEIEGVRRFHTTDPFGNRLEFQQA</sequence>
<reference evidence="3" key="1">
    <citation type="journal article" date="2019" name="Int. J. Syst. Evol. Microbiol.">
        <title>The Global Catalogue of Microorganisms (GCM) 10K type strain sequencing project: providing services to taxonomists for standard genome sequencing and annotation.</title>
        <authorList>
            <consortium name="The Broad Institute Genomics Platform"/>
            <consortium name="The Broad Institute Genome Sequencing Center for Infectious Disease"/>
            <person name="Wu L."/>
            <person name="Ma J."/>
        </authorList>
    </citation>
    <scope>NUCLEOTIDE SEQUENCE [LARGE SCALE GENOMIC DNA]</scope>
    <source>
        <strain evidence="3">JCM 16703</strain>
    </source>
</reference>
<comment type="caution">
    <text evidence="2">The sequence shown here is derived from an EMBL/GenBank/DDBJ whole genome shotgun (WGS) entry which is preliminary data.</text>
</comment>
<dbReference type="Proteomes" id="UP001501495">
    <property type="component" value="Unassembled WGS sequence"/>
</dbReference>
<dbReference type="Pfam" id="PF00903">
    <property type="entry name" value="Glyoxalase"/>
    <property type="match status" value="1"/>
</dbReference>
<dbReference type="InterPro" id="IPR004360">
    <property type="entry name" value="Glyas_Fos-R_dOase_dom"/>
</dbReference>
<dbReference type="InterPro" id="IPR037523">
    <property type="entry name" value="VOC_core"/>
</dbReference>
<protein>
    <submittedName>
        <fullName evidence="2">VOC family protein</fullName>
    </submittedName>
</protein>
<dbReference type="PANTHER" id="PTHR39175:SF1">
    <property type="entry name" value="FAMILY PROTEIN, PUTATIVE (AFU_ORTHOLOGUE AFUA_3G15060)-RELATED"/>
    <property type="match status" value="1"/>
</dbReference>
<proteinExistence type="predicted"/>
<dbReference type="RefSeq" id="WP_344734871.1">
    <property type="nucleotide sequence ID" value="NZ_BAAAZH010000028.1"/>
</dbReference>
<organism evidence="2 3">
    <name type="scientific">Nocardioides fonticola</name>
    <dbReference type="NCBI Taxonomy" id="450363"/>
    <lineage>
        <taxon>Bacteria</taxon>
        <taxon>Bacillati</taxon>
        <taxon>Actinomycetota</taxon>
        <taxon>Actinomycetes</taxon>
        <taxon>Propionibacteriales</taxon>
        <taxon>Nocardioidaceae</taxon>
        <taxon>Nocardioides</taxon>
    </lineage>
</organism>
<dbReference type="PROSITE" id="PS51819">
    <property type="entry name" value="VOC"/>
    <property type="match status" value="1"/>
</dbReference>
<evidence type="ECO:0000259" key="1">
    <source>
        <dbReference type="PROSITE" id="PS51819"/>
    </source>
</evidence>
<feature type="domain" description="VOC" evidence="1">
    <location>
        <begin position="4"/>
        <end position="119"/>
    </location>
</feature>